<feature type="compositionally biased region" description="Basic and acidic residues" evidence="3">
    <location>
        <begin position="50"/>
        <end position="62"/>
    </location>
</feature>
<name>A0A9P6G242_9FUNG</name>
<dbReference type="EMBL" id="JAABOA010000091">
    <property type="protein sequence ID" value="KAF9585975.1"/>
    <property type="molecule type" value="Genomic_DNA"/>
</dbReference>
<feature type="region of interest" description="Disordered" evidence="3">
    <location>
        <begin position="1"/>
        <end position="67"/>
    </location>
</feature>
<feature type="compositionally biased region" description="Polar residues" evidence="3">
    <location>
        <begin position="318"/>
        <end position="328"/>
    </location>
</feature>
<comment type="caution">
    <text evidence="4">The sequence shown here is derived from an EMBL/GenBank/DDBJ whole genome shotgun (WGS) entry which is preliminary data.</text>
</comment>
<feature type="compositionally biased region" description="Basic residues" evidence="3">
    <location>
        <begin position="329"/>
        <end position="341"/>
    </location>
</feature>
<evidence type="ECO:0000313" key="5">
    <source>
        <dbReference type="Proteomes" id="UP000780801"/>
    </source>
</evidence>
<accession>A0A9P6G242</accession>
<feature type="compositionally biased region" description="Basic and acidic residues" evidence="3">
    <location>
        <begin position="26"/>
        <end position="42"/>
    </location>
</feature>
<evidence type="ECO:0000313" key="4">
    <source>
        <dbReference type="EMBL" id="KAF9585975.1"/>
    </source>
</evidence>
<dbReference type="PANTHER" id="PTHR41805:SF1">
    <property type="entry name" value="RRNA-PROCESSING PROTEIN FYV7"/>
    <property type="match status" value="1"/>
</dbReference>
<dbReference type="Proteomes" id="UP000780801">
    <property type="component" value="Unassembled WGS sequence"/>
</dbReference>
<evidence type="ECO:0000256" key="2">
    <source>
        <dbReference type="ARBA" id="ARBA00018780"/>
    </source>
</evidence>
<reference evidence="4" key="1">
    <citation type="journal article" date="2020" name="Fungal Divers.">
        <title>Resolving the Mortierellaceae phylogeny through synthesis of multi-gene phylogenetics and phylogenomics.</title>
        <authorList>
            <person name="Vandepol N."/>
            <person name="Liber J."/>
            <person name="Desiro A."/>
            <person name="Na H."/>
            <person name="Kennedy M."/>
            <person name="Barry K."/>
            <person name="Grigoriev I.V."/>
            <person name="Miller A.N."/>
            <person name="O'Donnell K."/>
            <person name="Stajich J.E."/>
            <person name="Bonito G."/>
        </authorList>
    </citation>
    <scope>NUCLEOTIDE SEQUENCE</scope>
    <source>
        <strain evidence="4">KOD1015</strain>
    </source>
</reference>
<sequence>MVKVKDMGLPRDSLTRRQGGRGGPGPRRDRRNDGTKTDKRMGNDYNTQFKNRDQSEGGSDGRMKKKGFNPMARAHMGSEAYRGHAKKLKAKLIHNAKVKKDYAKALKQEADNTPEFYKKVIAHSGFAYPLCFQFSLTAWNLIFGEKTIDDQGNVVAYGTTEGGDEENTQEHSAGDSEDDQEESGEEMEEDESESAESDDEAQAPKKGKGKGKGNKDTTATAKAGKQKEEPFKRAHKPNPFKDAIEKREREKKAIQEARDRAQKERALAKKGRDAYYAKRLKTTQRVMQKTPKGQPLMSNQIKMMLGKIKGDIKENKTRAPSLQWTNKGRQSHRGAKKSSSN</sequence>
<gene>
    <name evidence="4" type="ORF">BGW38_010706</name>
</gene>
<protein>
    <recommendedName>
        <fullName evidence="2">rRNA-processing protein FYV7</fullName>
    </recommendedName>
</protein>
<dbReference type="Pfam" id="PF08524">
    <property type="entry name" value="rRNA_processing"/>
    <property type="match status" value="1"/>
</dbReference>
<feature type="region of interest" description="Disordered" evidence="3">
    <location>
        <begin position="311"/>
        <end position="341"/>
    </location>
</feature>
<feature type="region of interest" description="Disordered" evidence="3">
    <location>
        <begin position="155"/>
        <end position="273"/>
    </location>
</feature>
<organism evidence="4 5">
    <name type="scientific">Lunasporangiospora selenospora</name>
    <dbReference type="NCBI Taxonomy" id="979761"/>
    <lineage>
        <taxon>Eukaryota</taxon>
        <taxon>Fungi</taxon>
        <taxon>Fungi incertae sedis</taxon>
        <taxon>Mucoromycota</taxon>
        <taxon>Mortierellomycotina</taxon>
        <taxon>Mortierellomycetes</taxon>
        <taxon>Mortierellales</taxon>
        <taxon>Mortierellaceae</taxon>
        <taxon>Lunasporangiospora</taxon>
    </lineage>
</organism>
<feature type="compositionally biased region" description="Basic and acidic residues" evidence="3">
    <location>
        <begin position="1"/>
        <end position="15"/>
    </location>
</feature>
<feature type="compositionally biased region" description="Acidic residues" evidence="3">
    <location>
        <begin position="175"/>
        <end position="201"/>
    </location>
</feature>
<evidence type="ECO:0000256" key="1">
    <source>
        <dbReference type="ARBA" id="ARBA00006800"/>
    </source>
</evidence>
<evidence type="ECO:0000256" key="3">
    <source>
        <dbReference type="SAM" id="MobiDB-lite"/>
    </source>
</evidence>
<dbReference type="OrthoDB" id="2135053at2759"/>
<comment type="similarity">
    <text evidence="1">Belongs to the FYV7 family.</text>
</comment>
<dbReference type="PANTHER" id="PTHR41805">
    <property type="entry name" value="EXPRESSED PROTEIN"/>
    <property type="match status" value="1"/>
</dbReference>
<dbReference type="InterPro" id="IPR013730">
    <property type="entry name" value="Fyv7/TAP26"/>
</dbReference>
<proteinExistence type="inferred from homology"/>
<keyword evidence="5" id="KW-1185">Reference proteome</keyword>
<dbReference type="AlphaFoldDB" id="A0A9P6G242"/>
<feature type="compositionally biased region" description="Basic and acidic residues" evidence="3">
    <location>
        <begin position="242"/>
        <end position="273"/>
    </location>
</feature>